<evidence type="ECO:0008006" key="3">
    <source>
        <dbReference type="Google" id="ProtNLM"/>
    </source>
</evidence>
<dbReference type="CDD" id="cd02440">
    <property type="entry name" value="AdoMet_MTases"/>
    <property type="match status" value="1"/>
</dbReference>
<dbReference type="AlphaFoldDB" id="A0A1Q9AW20"/>
<sequence length="358" mass="40899">MSDNPSIERWKRAPRLNAFAAFFEEAASGRTGRPDLGEVMPDINMLGADIECLTFLDSQSRLWVPFDSHYFASIPFRLEEEARLGTAILAYCEHVWAHEKRPALFYTLGAGPGRLARTLARIGDGRIRSLNCSPTSANRLSFEANRGSEHAHFFLGPFFMLDEARYATDESLRSFRGGFDILMEDTTFQMYGTDREAQLAFIAPRIRADGLLIQVQKMAHRDRLVYDCRERQKDDQFKSRYFSRGQIDAKKREILETMRSCEVDLETSISALASFFRFSAVTWNSGNFYTILSSHSIDALSGLLQFMFQPAIPESFCYEKLPRLWMNGAEISVPEKWSWRQPKPCIFASQSSSFAHHG</sequence>
<protein>
    <recommendedName>
        <fullName evidence="3">Class I SAM-dependent methyltransferase</fullName>
    </recommendedName>
</protein>
<comment type="caution">
    <text evidence="1">The sequence shown here is derived from an EMBL/GenBank/DDBJ whole genome shotgun (WGS) entry which is preliminary data.</text>
</comment>
<dbReference type="OrthoDB" id="8204989at2"/>
<accession>A0A1Q9AW20</accession>
<proteinExistence type="predicted"/>
<evidence type="ECO:0000313" key="1">
    <source>
        <dbReference type="EMBL" id="OLP59639.1"/>
    </source>
</evidence>
<dbReference type="Proteomes" id="UP000186364">
    <property type="component" value="Unassembled WGS sequence"/>
</dbReference>
<dbReference type="RefSeq" id="WP_075628043.1">
    <property type="nucleotide sequence ID" value="NZ_FOAM01000024.1"/>
</dbReference>
<reference evidence="1 2" key="1">
    <citation type="submission" date="2016-09" db="EMBL/GenBank/DDBJ databases">
        <title>Rhizobium sp. nov., a novel species isolated from the rice rhizosphere.</title>
        <authorList>
            <person name="Zhao J."/>
            <person name="Zhang X."/>
        </authorList>
    </citation>
    <scope>NUCLEOTIDE SEQUENCE [LARGE SCALE GENOMIC DNA]</scope>
    <source>
        <strain evidence="1 2">1.7048</strain>
    </source>
</reference>
<dbReference type="SUPFAM" id="SSF53335">
    <property type="entry name" value="S-adenosyl-L-methionine-dependent methyltransferases"/>
    <property type="match status" value="1"/>
</dbReference>
<gene>
    <name evidence="1" type="ORF">BJF93_11220</name>
</gene>
<dbReference type="InterPro" id="IPR029063">
    <property type="entry name" value="SAM-dependent_MTases_sf"/>
</dbReference>
<dbReference type="EMBL" id="MKIP01000050">
    <property type="protein sequence ID" value="OLP59639.1"/>
    <property type="molecule type" value="Genomic_DNA"/>
</dbReference>
<keyword evidence="2" id="KW-1185">Reference proteome</keyword>
<name>A0A1Q9AW20_9HYPH</name>
<organism evidence="1 2">
    <name type="scientific">Xaviernesmea oryzae</name>
    <dbReference type="NCBI Taxonomy" id="464029"/>
    <lineage>
        <taxon>Bacteria</taxon>
        <taxon>Pseudomonadati</taxon>
        <taxon>Pseudomonadota</taxon>
        <taxon>Alphaproteobacteria</taxon>
        <taxon>Hyphomicrobiales</taxon>
        <taxon>Rhizobiaceae</taxon>
        <taxon>Rhizobium/Agrobacterium group</taxon>
        <taxon>Xaviernesmea</taxon>
    </lineage>
</organism>
<evidence type="ECO:0000313" key="2">
    <source>
        <dbReference type="Proteomes" id="UP000186364"/>
    </source>
</evidence>